<evidence type="ECO:0008006" key="4">
    <source>
        <dbReference type="Google" id="ProtNLM"/>
    </source>
</evidence>
<dbReference type="RefSeq" id="WP_015092042.1">
    <property type="nucleotide sequence ID" value="NC_019567.1"/>
</dbReference>
<reference evidence="2 3" key="1">
    <citation type="journal article" date="2012" name="BMC Genomics">
        <title>Genome analysis of a simultaneously predatory and prey-independent, novel Bdellovibrio bacteriovorus from the River Tiber, supports in silico predictions of both ancient and recent lateral gene transfer from diverse bacteria.</title>
        <authorList>
            <person name="Hobley L."/>
            <person name="Lerner T.R."/>
            <person name="Williams L.E."/>
            <person name="Lambert C."/>
            <person name="Till R."/>
            <person name="Milner D.S."/>
            <person name="Basford S.M."/>
            <person name="Capeness M.J."/>
            <person name="Fenton A.K."/>
            <person name="Atterbury R.J."/>
            <person name="Harris M.A."/>
            <person name="Sockett R.E."/>
        </authorList>
    </citation>
    <scope>NUCLEOTIDE SEQUENCE [LARGE SCALE GENOMIC DNA]</scope>
    <source>
        <strain evidence="2 3">Tiberius</strain>
    </source>
</reference>
<dbReference type="STRING" id="1069642.Bdt_2947"/>
<accession>K7ZGL4</accession>
<feature type="chain" id="PRO_5003916190" description="DUF1566 domain-containing protein" evidence="1">
    <location>
        <begin position="25"/>
        <end position="129"/>
    </location>
</feature>
<dbReference type="PATRIC" id="fig|1069642.3.peg.2916"/>
<feature type="signal peptide" evidence="1">
    <location>
        <begin position="1"/>
        <end position="24"/>
    </location>
</feature>
<gene>
    <name evidence="2" type="ORF">Bdt_2947</name>
</gene>
<dbReference type="AlphaFoldDB" id="K7ZGL4"/>
<keyword evidence="1" id="KW-0732">Signal</keyword>
<dbReference type="EMBL" id="CP002930">
    <property type="protein sequence ID" value="AFY02622.1"/>
    <property type="molecule type" value="Genomic_DNA"/>
</dbReference>
<dbReference type="Proteomes" id="UP000010074">
    <property type="component" value="Chromosome"/>
</dbReference>
<protein>
    <recommendedName>
        <fullName evidence="4">DUF1566 domain-containing protein</fullName>
    </recommendedName>
</protein>
<dbReference type="HOGENOM" id="CLU_1944494_0_0_7"/>
<proteinExistence type="predicted"/>
<dbReference type="KEGG" id="bbat:Bdt_2947"/>
<sequence length="129" mass="14035">MKNTLFIASCALLTVLLFVMGAKAEPSMASPETPDPMTIAQGMNYCRTLISVCDLKSDGSACGGDQYAGWWLPTAEELSHFVGLSTSQNYNWSRTPFTQELDTYIIMSLLDGSWGYGGYGNAAVVRCVR</sequence>
<name>K7ZGL4_BDEBC</name>
<evidence type="ECO:0000313" key="3">
    <source>
        <dbReference type="Proteomes" id="UP000010074"/>
    </source>
</evidence>
<evidence type="ECO:0000256" key="1">
    <source>
        <dbReference type="SAM" id="SignalP"/>
    </source>
</evidence>
<evidence type="ECO:0000313" key="2">
    <source>
        <dbReference type="EMBL" id="AFY02622.1"/>
    </source>
</evidence>
<organism evidence="2 3">
    <name type="scientific">Bdellovibrio bacteriovorus str. Tiberius</name>
    <dbReference type="NCBI Taxonomy" id="1069642"/>
    <lineage>
        <taxon>Bacteria</taxon>
        <taxon>Pseudomonadati</taxon>
        <taxon>Bdellovibrionota</taxon>
        <taxon>Bdellovibrionia</taxon>
        <taxon>Bdellovibrionales</taxon>
        <taxon>Pseudobdellovibrionaceae</taxon>
        <taxon>Bdellovibrio</taxon>
    </lineage>
</organism>